<protein>
    <submittedName>
        <fullName evidence="1">Uncharacterized protein</fullName>
    </submittedName>
</protein>
<reference evidence="1" key="1">
    <citation type="journal article" date="2005" name="Genome Res.">
        <title>Sequence, annotation, and analysis of synteny between rice chromosome 3 and diverged grass species.</title>
        <authorList>
            <consortium name="Rice Chromosome 3 Sequencing Consortium"/>
            <person name="Buell C.R."/>
            <person name="Yuan Q."/>
            <person name="Ouyang S."/>
            <person name="Liu J."/>
            <person name="Zhu W."/>
            <person name="Wang A."/>
            <person name="Maiti R."/>
            <person name="Haas B."/>
            <person name="Wortman J."/>
            <person name="Pertea M."/>
            <person name="Jones K.M."/>
            <person name="Kim M."/>
            <person name="Overton L."/>
            <person name="Tsitrin T."/>
            <person name="Fadrosh D."/>
            <person name="Bera J."/>
            <person name="Weaver B."/>
            <person name="Jin S."/>
            <person name="Johri S."/>
            <person name="Reardon M."/>
            <person name="Webb K."/>
            <person name="Hill J."/>
            <person name="Moffat K."/>
            <person name="Tallon L."/>
            <person name="Van Aken S."/>
            <person name="Lewis M."/>
            <person name="Utterback T."/>
            <person name="Feldblyum T."/>
            <person name="Zismann V."/>
            <person name="Iobst S."/>
            <person name="Hsiao J."/>
            <person name="de Vazeille A.R."/>
            <person name="Salzberg S.L."/>
            <person name="White O."/>
            <person name="Fraser C."/>
            <person name="Yu Y."/>
            <person name="Kim H."/>
            <person name="Rambo T."/>
            <person name="Currie J."/>
            <person name="Collura K."/>
            <person name="Kernodle-Thompson S."/>
            <person name="Wei F."/>
            <person name="Kudrna K."/>
            <person name="Ammiraju J.S."/>
            <person name="Luo M."/>
            <person name="Goicoechea J.L."/>
            <person name="Wing R.A."/>
            <person name="Henry D."/>
            <person name="Oates R."/>
            <person name="Palmer M."/>
            <person name="Pries G."/>
            <person name="Saski C."/>
            <person name="Simmons J."/>
            <person name="Soderlund C."/>
            <person name="Nelson W."/>
            <person name="de la Bastide M."/>
            <person name="Spiegel L."/>
            <person name="Nascimento L."/>
            <person name="Huang E."/>
            <person name="Preston R."/>
            <person name="Zutavern T."/>
            <person name="Palmer L."/>
            <person name="O'Shaughnessy A."/>
            <person name="Dike S."/>
            <person name="McCombie W.R."/>
            <person name="Minx P."/>
            <person name="Cordum H."/>
            <person name="Wilson R."/>
            <person name="Jin W."/>
            <person name="Lee H.R."/>
            <person name="Jiang J."/>
            <person name="Jackson S."/>
        </authorList>
    </citation>
    <scope>NUCLEOTIDE SEQUENCE [LARGE SCALE GENOMIC DNA]</scope>
</reference>
<gene>
    <name evidence="1" type="ordered locus">LOC_Os03g18280</name>
</gene>
<accession>Q10MV8</accession>
<dbReference type="AlphaFoldDB" id="Q10MV8"/>
<organism evidence="1">
    <name type="scientific">Oryza sativa subsp. japonica</name>
    <name type="common">Rice</name>
    <dbReference type="NCBI Taxonomy" id="39947"/>
    <lineage>
        <taxon>Eukaryota</taxon>
        <taxon>Viridiplantae</taxon>
        <taxon>Streptophyta</taxon>
        <taxon>Embryophyta</taxon>
        <taxon>Tracheophyta</taxon>
        <taxon>Spermatophyta</taxon>
        <taxon>Magnoliopsida</taxon>
        <taxon>Liliopsida</taxon>
        <taxon>Poales</taxon>
        <taxon>Poaceae</taxon>
        <taxon>BOP clade</taxon>
        <taxon>Oryzoideae</taxon>
        <taxon>Oryzeae</taxon>
        <taxon>Oryzinae</taxon>
        <taxon>Oryza</taxon>
        <taxon>Oryza sativa</taxon>
    </lineage>
</organism>
<sequence>MKHRALEPKEKIGRFRTACKPFSPVSKLLCYRNLETAQHLFKDYPFTREIWDKVTAGMEQNNVLPVYNPDERLIDWWEKRTLQQDKNQTEGMRSLHMLLCWEVWCERNRRIFKGKELSMLLAKFLDEVKLWYACGAKDIARIIIP</sequence>
<reference evidence="1" key="2">
    <citation type="submission" date="2006-06" db="EMBL/GenBank/DDBJ databases">
        <authorList>
            <person name="Buell R."/>
            <person name="Wing R.A."/>
            <person name="McCombie W.A."/>
            <person name="Ouyang S."/>
        </authorList>
    </citation>
    <scope>NUCLEOTIDE SEQUENCE</scope>
</reference>
<dbReference type="EMBL" id="DP000009">
    <property type="protein sequence ID" value="ABF95416.1"/>
    <property type="molecule type" value="Genomic_DNA"/>
</dbReference>
<evidence type="ECO:0000313" key="1">
    <source>
        <dbReference type="EMBL" id="ABF95416.1"/>
    </source>
</evidence>
<proteinExistence type="predicted"/>
<name>Q10MV8_ORYSJ</name>